<accession>A0A0C9X261</accession>
<dbReference type="AlphaFoldDB" id="A0A0C9X261"/>
<gene>
    <name evidence="2" type="ORF">K443DRAFT_680201</name>
</gene>
<keyword evidence="3" id="KW-1185">Reference proteome</keyword>
<sequence length="128" mass="14208">MFESIITVSLYPYAWAMAKCQPQSIEKEVIPFSAVPRHLLRSHYPHPRPLKNSKMSSSILPSTSSPISSGSSTPVSLDTRVGRLENRMGAVEADLKEIHGMIRNLQLLSGVMAVTLGYVVYSLHSLRR</sequence>
<dbReference type="HOGENOM" id="CLU_1959909_0_0_1"/>
<evidence type="ECO:0000256" key="1">
    <source>
        <dbReference type="SAM" id="MobiDB-lite"/>
    </source>
</evidence>
<organism evidence="2 3">
    <name type="scientific">Laccaria amethystina LaAM-08-1</name>
    <dbReference type="NCBI Taxonomy" id="1095629"/>
    <lineage>
        <taxon>Eukaryota</taxon>
        <taxon>Fungi</taxon>
        <taxon>Dikarya</taxon>
        <taxon>Basidiomycota</taxon>
        <taxon>Agaricomycotina</taxon>
        <taxon>Agaricomycetes</taxon>
        <taxon>Agaricomycetidae</taxon>
        <taxon>Agaricales</taxon>
        <taxon>Agaricineae</taxon>
        <taxon>Hydnangiaceae</taxon>
        <taxon>Laccaria</taxon>
    </lineage>
</organism>
<evidence type="ECO:0000313" key="2">
    <source>
        <dbReference type="EMBL" id="KIJ99145.1"/>
    </source>
</evidence>
<dbReference type="EMBL" id="KN838653">
    <property type="protein sequence ID" value="KIJ99145.1"/>
    <property type="molecule type" value="Genomic_DNA"/>
</dbReference>
<protein>
    <submittedName>
        <fullName evidence="2">Uncharacterized protein</fullName>
    </submittedName>
</protein>
<feature type="compositionally biased region" description="Low complexity" evidence="1">
    <location>
        <begin position="56"/>
        <end position="76"/>
    </location>
</feature>
<proteinExistence type="predicted"/>
<reference evidence="2 3" key="1">
    <citation type="submission" date="2014-04" db="EMBL/GenBank/DDBJ databases">
        <authorList>
            <consortium name="DOE Joint Genome Institute"/>
            <person name="Kuo A."/>
            <person name="Kohler A."/>
            <person name="Nagy L.G."/>
            <person name="Floudas D."/>
            <person name="Copeland A."/>
            <person name="Barry K.W."/>
            <person name="Cichocki N."/>
            <person name="Veneault-Fourrey C."/>
            <person name="LaButti K."/>
            <person name="Lindquist E.A."/>
            <person name="Lipzen A."/>
            <person name="Lundell T."/>
            <person name="Morin E."/>
            <person name="Murat C."/>
            <person name="Sun H."/>
            <person name="Tunlid A."/>
            <person name="Henrissat B."/>
            <person name="Grigoriev I.V."/>
            <person name="Hibbett D.S."/>
            <person name="Martin F."/>
            <person name="Nordberg H.P."/>
            <person name="Cantor M.N."/>
            <person name="Hua S.X."/>
        </authorList>
    </citation>
    <scope>NUCLEOTIDE SEQUENCE [LARGE SCALE GENOMIC DNA]</scope>
    <source>
        <strain evidence="2 3">LaAM-08-1</strain>
    </source>
</reference>
<reference evidence="3" key="2">
    <citation type="submission" date="2015-01" db="EMBL/GenBank/DDBJ databases">
        <title>Evolutionary Origins and Diversification of the Mycorrhizal Mutualists.</title>
        <authorList>
            <consortium name="DOE Joint Genome Institute"/>
            <consortium name="Mycorrhizal Genomics Consortium"/>
            <person name="Kohler A."/>
            <person name="Kuo A."/>
            <person name="Nagy L.G."/>
            <person name="Floudas D."/>
            <person name="Copeland A."/>
            <person name="Barry K.W."/>
            <person name="Cichocki N."/>
            <person name="Veneault-Fourrey C."/>
            <person name="LaButti K."/>
            <person name="Lindquist E.A."/>
            <person name="Lipzen A."/>
            <person name="Lundell T."/>
            <person name="Morin E."/>
            <person name="Murat C."/>
            <person name="Riley R."/>
            <person name="Ohm R."/>
            <person name="Sun H."/>
            <person name="Tunlid A."/>
            <person name="Henrissat B."/>
            <person name="Grigoriev I.V."/>
            <person name="Hibbett D.S."/>
            <person name="Martin F."/>
        </authorList>
    </citation>
    <scope>NUCLEOTIDE SEQUENCE [LARGE SCALE GENOMIC DNA]</scope>
    <source>
        <strain evidence="3">LaAM-08-1</strain>
    </source>
</reference>
<feature type="region of interest" description="Disordered" evidence="1">
    <location>
        <begin position="45"/>
        <end position="76"/>
    </location>
</feature>
<name>A0A0C9X261_9AGAR</name>
<dbReference type="Proteomes" id="UP000054477">
    <property type="component" value="Unassembled WGS sequence"/>
</dbReference>
<evidence type="ECO:0000313" key="3">
    <source>
        <dbReference type="Proteomes" id="UP000054477"/>
    </source>
</evidence>